<dbReference type="RefSeq" id="WP_154513245.1">
    <property type="nucleotide sequence ID" value="NZ_VUMH01000024.1"/>
</dbReference>
<comment type="caution">
    <text evidence="1">The sequence shown here is derived from an EMBL/GenBank/DDBJ whole genome shotgun (WGS) entry which is preliminary data.</text>
</comment>
<dbReference type="EMBL" id="VUMH01000024">
    <property type="protein sequence ID" value="MSS29138.1"/>
    <property type="molecule type" value="Genomic_DNA"/>
</dbReference>
<protein>
    <submittedName>
        <fullName evidence="1">Uncharacterized protein</fullName>
    </submittedName>
</protein>
<dbReference type="Proteomes" id="UP000477488">
    <property type="component" value="Unassembled WGS sequence"/>
</dbReference>
<evidence type="ECO:0000313" key="2">
    <source>
        <dbReference type="Proteomes" id="UP000477488"/>
    </source>
</evidence>
<accession>A0A6L5XPC4</accession>
<sequence length="222" mass="26016">MDKNNTELPKLLPAPWDESLLQRIKSFVVISSVPVVSPVLGEFLDAKLRERVQQRADQFYSELITYIQKIPEQVLMSENFFAATEIVMRKIADEHSEIKRRRFLYLYKQLLEHKNAEVIKIEEFEMWIKIVKDISESAICVLILMNRVNLTENFVKEEKFNESWREFKNLANSVCNIRYLYRFIAELESAGIVAQSSGRWGGNVPYVTEAGLDFLDWISKEE</sequence>
<organism evidence="1 2">
    <name type="scientific">Desulfovibrio porci</name>
    <dbReference type="NCBI Taxonomy" id="2605782"/>
    <lineage>
        <taxon>Bacteria</taxon>
        <taxon>Pseudomonadati</taxon>
        <taxon>Thermodesulfobacteriota</taxon>
        <taxon>Desulfovibrionia</taxon>
        <taxon>Desulfovibrionales</taxon>
        <taxon>Desulfovibrionaceae</taxon>
        <taxon>Desulfovibrio</taxon>
    </lineage>
</organism>
<reference evidence="1 2" key="1">
    <citation type="submission" date="2019-09" db="EMBL/GenBank/DDBJ databases">
        <title>In-depth cultivation of the pig gut microbiome towards novel bacterial diversity and tailored functional studies.</title>
        <authorList>
            <person name="Wylensek D."/>
            <person name="Hitch T.C.A."/>
            <person name="Clavel T."/>
        </authorList>
    </citation>
    <scope>NUCLEOTIDE SEQUENCE [LARGE SCALE GENOMIC DNA]</scope>
    <source>
        <strain evidence="1 2">PG-178-WT-4</strain>
    </source>
</reference>
<keyword evidence="2" id="KW-1185">Reference proteome</keyword>
<name>A0A6L5XPC4_9BACT</name>
<dbReference type="AlphaFoldDB" id="A0A6L5XPC4"/>
<gene>
    <name evidence="1" type="ORF">FYJ44_14145</name>
</gene>
<evidence type="ECO:0000313" key="1">
    <source>
        <dbReference type="EMBL" id="MSS29138.1"/>
    </source>
</evidence>
<proteinExistence type="predicted"/>